<dbReference type="EMBL" id="JAODAN010000010">
    <property type="protein sequence ID" value="KAK1921887.1"/>
    <property type="molecule type" value="Genomic_DNA"/>
</dbReference>
<protein>
    <submittedName>
        <fullName evidence="1">Uncharacterized protein</fullName>
    </submittedName>
</protein>
<proteinExistence type="predicted"/>
<dbReference type="AlphaFoldDB" id="A0AAD9CTJ5"/>
<reference evidence="1" key="1">
    <citation type="submission" date="2023-02" db="EMBL/GenBank/DDBJ databases">
        <title>Identification and recombinant expression of a fungal hydrolase from Papiliotrema laurentii that hydrolyzes apple cutin and clears colloidal polyester polyurethane.</title>
        <authorList>
            <consortium name="DOE Joint Genome Institute"/>
            <person name="Roman V.A."/>
            <person name="Bojanowski C."/>
            <person name="Crable B.R."/>
            <person name="Wagner D.N."/>
            <person name="Hung C.S."/>
            <person name="Nadeau L.J."/>
            <person name="Schratz L."/>
            <person name="Haridas S."/>
            <person name="Pangilinan J."/>
            <person name="Lipzen A."/>
            <person name="Na H."/>
            <person name="Yan M."/>
            <person name="Ng V."/>
            <person name="Grigoriev I.V."/>
            <person name="Spatafora J.W."/>
            <person name="Barlow D."/>
            <person name="Biffinger J."/>
            <person name="Kelley-Loughnane N."/>
            <person name="Varaljay V.A."/>
            <person name="Crookes-Goodson W.J."/>
        </authorList>
    </citation>
    <scope>NUCLEOTIDE SEQUENCE</scope>
    <source>
        <strain evidence="1">5307AH</strain>
    </source>
</reference>
<evidence type="ECO:0000313" key="2">
    <source>
        <dbReference type="Proteomes" id="UP001182556"/>
    </source>
</evidence>
<evidence type="ECO:0000313" key="1">
    <source>
        <dbReference type="EMBL" id="KAK1921887.1"/>
    </source>
</evidence>
<gene>
    <name evidence="1" type="ORF">DB88DRAFT_499564</name>
</gene>
<name>A0AAD9CTJ5_PAPLA</name>
<comment type="caution">
    <text evidence="1">The sequence shown here is derived from an EMBL/GenBank/DDBJ whole genome shotgun (WGS) entry which is preliminary data.</text>
</comment>
<keyword evidence="2" id="KW-1185">Reference proteome</keyword>
<dbReference type="Proteomes" id="UP001182556">
    <property type="component" value="Unassembled WGS sequence"/>
</dbReference>
<accession>A0AAD9CTJ5</accession>
<sequence length="52" mass="5949">MYAITAAGPVITSYPYMYPGLYNGWGRWGVGPNYGLGYSWYNPYSYMAGTYW</sequence>
<organism evidence="1 2">
    <name type="scientific">Papiliotrema laurentii</name>
    <name type="common">Cryptococcus laurentii</name>
    <dbReference type="NCBI Taxonomy" id="5418"/>
    <lineage>
        <taxon>Eukaryota</taxon>
        <taxon>Fungi</taxon>
        <taxon>Dikarya</taxon>
        <taxon>Basidiomycota</taxon>
        <taxon>Agaricomycotina</taxon>
        <taxon>Tremellomycetes</taxon>
        <taxon>Tremellales</taxon>
        <taxon>Rhynchogastremaceae</taxon>
        <taxon>Papiliotrema</taxon>
    </lineage>
</organism>